<protein>
    <submittedName>
        <fullName evidence="1">Uncharacterized protein</fullName>
    </submittedName>
</protein>
<evidence type="ECO:0000313" key="2">
    <source>
        <dbReference type="Proteomes" id="UP000434172"/>
    </source>
</evidence>
<sequence length="480" mass="54001">MANLPSLPPEIVIKIAKCIRSFDSPLVRAETYPRKLESALKLETTSLLSLARACKALKSLVEPEACYNLAVFNLKPLEEDKNAYKLPNLIRLLEERRDVRGWVRQIHVHFLSSGGILPDVWDSEGNITPPWQSIANIVGSGFESCLRQAIEAVPGSGAVEKWRGYLLFLLLLKLPDVRGLSVAATPRTFRFAAQLVDTYATRNPEKCLSLSRLTSLAAGFCDPSIFDWKGHNYGCNLWKSFMGLNLFPKLSEVWVSNLLFDAMVPHCMPKQANDNITTITLRDVSSTVAELREAVQQLRNLRAFKYLVIDIEDSGLSCGKVVKALEQHVSTLKKFCYYSSFFFVLEEESLSIFKDMSKLEHLFLDLSYFAAMLEEGHQDDDEVNGVTCNSLQDFEEHVLTVLPPSLRRLHLAGESRRILNGMQWLAENCKPTLLPHLREVAFEYMMLSDPSAEQSLALTCEAFAKIGVRASKEVDTMLGF</sequence>
<dbReference type="AlphaFoldDB" id="A0A8H3ZLW7"/>
<accession>A0A8H3ZLW7</accession>
<organism evidence="1 2">
    <name type="scientific">Colletotrichum asianum</name>
    <dbReference type="NCBI Taxonomy" id="702518"/>
    <lineage>
        <taxon>Eukaryota</taxon>
        <taxon>Fungi</taxon>
        <taxon>Dikarya</taxon>
        <taxon>Ascomycota</taxon>
        <taxon>Pezizomycotina</taxon>
        <taxon>Sordariomycetes</taxon>
        <taxon>Hypocreomycetidae</taxon>
        <taxon>Glomerellales</taxon>
        <taxon>Glomerellaceae</taxon>
        <taxon>Colletotrichum</taxon>
        <taxon>Colletotrichum gloeosporioides species complex</taxon>
    </lineage>
</organism>
<comment type="caution">
    <text evidence="1">The sequence shown here is derived from an EMBL/GenBank/DDBJ whole genome shotgun (WGS) entry which is preliminary data.</text>
</comment>
<dbReference type="Gene3D" id="3.80.10.10">
    <property type="entry name" value="Ribonuclease Inhibitor"/>
    <property type="match status" value="1"/>
</dbReference>
<dbReference type="Proteomes" id="UP000434172">
    <property type="component" value="Unassembled WGS sequence"/>
</dbReference>
<gene>
    <name evidence="1" type="ORF">GQ607_016358</name>
</gene>
<dbReference type="OrthoDB" id="4835631at2759"/>
<evidence type="ECO:0000313" key="1">
    <source>
        <dbReference type="EMBL" id="KAF0316435.1"/>
    </source>
</evidence>
<keyword evidence="2" id="KW-1185">Reference proteome</keyword>
<dbReference type="EMBL" id="WOWK01000159">
    <property type="protein sequence ID" value="KAF0316435.1"/>
    <property type="molecule type" value="Genomic_DNA"/>
</dbReference>
<proteinExistence type="predicted"/>
<name>A0A8H3ZLW7_9PEZI</name>
<reference evidence="1 2" key="1">
    <citation type="submission" date="2019-12" db="EMBL/GenBank/DDBJ databases">
        <title>A genome sequence resource for the geographically widespread anthracnose pathogen Colletotrichum asianum.</title>
        <authorList>
            <person name="Meng Y."/>
        </authorList>
    </citation>
    <scope>NUCLEOTIDE SEQUENCE [LARGE SCALE GENOMIC DNA]</scope>
    <source>
        <strain evidence="1 2">ICMP 18580</strain>
    </source>
</reference>
<dbReference type="InterPro" id="IPR032675">
    <property type="entry name" value="LRR_dom_sf"/>
</dbReference>